<organism evidence="2 3">
    <name type="scientific">Pedobacter albus</name>
    <dbReference type="NCBI Taxonomy" id="3113905"/>
    <lineage>
        <taxon>Bacteria</taxon>
        <taxon>Pseudomonadati</taxon>
        <taxon>Bacteroidota</taxon>
        <taxon>Sphingobacteriia</taxon>
        <taxon>Sphingobacteriales</taxon>
        <taxon>Sphingobacteriaceae</taxon>
        <taxon>Pedobacter</taxon>
    </lineage>
</organism>
<sequence length="224" mass="25475">MMRCLIAFALVAVFCWGCGGNENVKRITLDSLVEDKPAPKPAPPKDSVAVQQQPGSPARDSVMLVASRVLQSLKNKDYRSFASYFHPKDPVLFSPYGNINVANSKKLLAKDFLESIEKNWTLTWGVYDGTGESMKIKVVPYIEKFIYDADYLQAKQTSFDQVVQKGNSLNNMAEVFPGLHFVDFHVEGKDPQYSGMDWRSLRLVFKMYNNEYYLVAVIHDQWTI</sequence>
<name>A0ABU7ICR9_9SPHI</name>
<evidence type="ECO:0000313" key="3">
    <source>
        <dbReference type="Proteomes" id="UP001336835"/>
    </source>
</evidence>
<dbReference type="Proteomes" id="UP001336835">
    <property type="component" value="Unassembled WGS sequence"/>
</dbReference>
<proteinExistence type="predicted"/>
<feature type="region of interest" description="Disordered" evidence="1">
    <location>
        <begin position="35"/>
        <end position="56"/>
    </location>
</feature>
<keyword evidence="3" id="KW-1185">Reference proteome</keyword>
<comment type="caution">
    <text evidence="2">The sequence shown here is derived from an EMBL/GenBank/DDBJ whole genome shotgun (WGS) entry which is preliminary data.</text>
</comment>
<evidence type="ECO:0000313" key="2">
    <source>
        <dbReference type="EMBL" id="MEE1947290.1"/>
    </source>
</evidence>
<dbReference type="EMBL" id="JAZDQT010000004">
    <property type="protein sequence ID" value="MEE1947290.1"/>
    <property type="molecule type" value="Genomic_DNA"/>
</dbReference>
<dbReference type="RefSeq" id="WP_330109577.1">
    <property type="nucleotide sequence ID" value="NZ_JAZDQT010000004.1"/>
</dbReference>
<gene>
    <name evidence="2" type="ORF">VRU48_19345</name>
</gene>
<reference evidence="2 3" key="1">
    <citation type="submission" date="2024-01" db="EMBL/GenBank/DDBJ databases">
        <title>Pedobacter sp. nov., isolated from fresh soil.</title>
        <authorList>
            <person name="Le N.T.T."/>
        </authorList>
    </citation>
    <scope>NUCLEOTIDE SEQUENCE [LARGE SCALE GENOMIC DNA]</scope>
    <source>
        <strain evidence="2 3">KR3-3</strain>
    </source>
</reference>
<accession>A0ABU7ICR9</accession>
<evidence type="ECO:0000256" key="1">
    <source>
        <dbReference type="SAM" id="MobiDB-lite"/>
    </source>
</evidence>
<protein>
    <submittedName>
        <fullName evidence="2">Uncharacterized protein</fullName>
    </submittedName>
</protein>